<name>A0A371X9R0_9HYPH</name>
<protein>
    <submittedName>
        <fullName evidence="5">GntR family transcriptional regulator</fullName>
    </submittedName>
</protein>
<evidence type="ECO:0000256" key="1">
    <source>
        <dbReference type="ARBA" id="ARBA00023015"/>
    </source>
</evidence>
<evidence type="ECO:0000256" key="3">
    <source>
        <dbReference type="ARBA" id="ARBA00023163"/>
    </source>
</evidence>
<dbReference type="Gene3D" id="1.20.120.530">
    <property type="entry name" value="GntR ligand-binding domain-like"/>
    <property type="match status" value="1"/>
</dbReference>
<keyword evidence="6" id="KW-1185">Reference proteome</keyword>
<dbReference type="PANTHER" id="PTHR43537">
    <property type="entry name" value="TRANSCRIPTIONAL REGULATOR, GNTR FAMILY"/>
    <property type="match status" value="1"/>
</dbReference>
<organism evidence="5 6">
    <name type="scientific">Fulvimarina endophytica</name>
    <dbReference type="NCBI Taxonomy" id="2293836"/>
    <lineage>
        <taxon>Bacteria</taxon>
        <taxon>Pseudomonadati</taxon>
        <taxon>Pseudomonadota</taxon>
        <taxon>Alphaproteobacteria</taxon>
        <taxon>Hyphomicrobiales</taxon>
        <taxon>Aurantimonadaceae</taxon>
        <taxon>Fulvimarina</taxon>
    </lineage>
</organism>
<keyword evidence="1" id="KW-0805">Transcription regulation</keyword>
<evidence type="ECO:0000256" key="2">
    <source>
        <dbReference type="ARBA" id="ARBA00023125"/>
    </source>
</evidence>
<dbReference type="PROSITE" id="PS50949">
    <property type="entry name" value="HTH_GNTR"/>
    <property type="match status" value="1"/>
</dbReference>
<dbReference type="InterPro" id="IPR036388">
    <property type="entry name" value="WH-like_DNA-bd_sf"/>
</dbReference>
<dbReference type="AlphaFoldDB" id="A0A371X9R0"/>
<dbReference type="InterPro" id="IPR011711">
    <property type="entry name" value="GntR_C"/>
</dbReference>
<evidence type="ECO:0000259" key="4">
    <source>
        <dbReference type="PROSITE" id="PS50949"/>
    </source>
</evidence>
<keyword evidence="2" id="KW-0238">DNA-binding</keyword>
<evidence type="ECO:0000313" key="6">
    <source>
        <dbReference type="Proteomes" id="UP000264310"/>
    </source>
</evidence>
<dbReference type="InterPro" id="IPR008920">
    <property type="entry name" value="TF_FadR/GntR_C"/>
</dbReference>
<accession>A0A371X9R0</accession>
<comment type="caution">
    <text evidence="5">The sequence shown here is derived from an EMBL/GenBank/DDBJ whole genome shotgun (WGS) entry which is preliminary data.</text>
</comment>
<dbReference type="Pfam" id="PF00392">
    <property type="entry name" value="GntR"/>
    <property type="match status" value="1"/>
</dbReference>
<dbReference type="CDD" id="cd07377">
    <property type="entry name" value="WHTH_GntR"/>
    <property type="match status" value="1"/>
</dbReference>
<dbReference type="Pfam" id="PF07729">
    <property type="entry name" value="FCD"/>
    <property type="match status" value="1"/>
</dbReference>
<dbReference type="GO" id="GO:0003700">
    <property type="term" value="F:DNA-binding transcription factor activity"/>
    <property type="evidence" value="ECO:0007669"/>
    <property type="project" value="InterPro"/>
</dbReference>
<dbReference type="SMART" id="SM00345">
    <property type="entry name" value="HTH_GNTR"/>
    <property type="match status" value="1"/>
</dbReference>
<dbReference type="InterPro" id="IPR000524">
    <property type="entry name" value="Tscrpt_reg_HTH_GntR"/>
</dbReference>
<evidence type="ECO:0000313" key="5">
    <source>
        <dbReference type="EMBL" id="RFC65978.1"/>
    </source>
</evidence>
<gene>
    <name evidence="5" type="ORF">DYI37_00360</name>
</gene>
<dbReference type="SUPFAM" id="SSF46785">
    <property type="entry name" value="Winged helix' DNA-binding domain"/>
    <property type="match status" value="1"/>
</dbReference>
<dbReference type="SUPFAM" id="SSF48008">
    <property type="entry name" value="GntR ligand-binding domain-like"/>
    <property type="match status" value="1"/>
</dbReference>
<reference evidence="5 6" key="1">
    <citation type="submission" date="2018-08" db="EMBL/GenBank/DDBJ databases">
        <title>Fulvimarina sp. 85, whole genome shotgun sequence.</title>
        <authorList>
            <person name="Tuo L."/>
        </authorList>
    </citation>
    <scope>NUCLEOTIDE SEQUENCE [LARGE SCALE GENOMIC DNA]</scope>
    <source>
        <strain evidence="5 6">85</strain>
    </source>
</reference>
<dbReference type="GO" id="GO:0003677">
    <property type="term" value="F:DNA binding"/>
    <property type="evidence" value="ECO:0007669"/>
    <property type="project" value="UniProtKB-KW"/>
</dbReference>
<dbReference type="Gene3D" id="1.10.10.10">
    <property type="entry name" value="Winged helix-like DNA-binding domain superfamily/Winged helix DNA-binding domain"/>
    <property type="match status" value="1"/>
</dbReference>
<dbReference type="SMART" id="SM00895">
    <property type="entry name" value="FCD"/>
    <property type="match status" value="1"/>
</dbReference>
<sequence>MSEDRVPKTARNSDSIASDLRARIIRGDLRPGQRLVERDLAEWYAISRTPVREAIHLLNIEGLVVLRPNRGAEVASMTAETARDLFAVIAELESLAAREFATRISSARLREIEARHTRMQGHFERRELEPYFAINTAIHEFIIEECGNPILVDMITSLMVRVRVGRHLALMDDGRWSEAMDEHEQMIVALRRHDPAAVAAVWRKHLLNSGRAFAEQIARASPSPSAVRVEALENSSG</sequence>
<dbReference type="Proteomes" id="UP000264310">
    <property type="component" value="Unassembled WGS sequence"/>
</dbReference>
<dbReference type="InterPro" id="IPR036390">
    <property type="entry name" value="WH_DNA-bd_sf"/>
</dbReference>
<dbReference type="PANTHER" id="PTHR43537:SF50">
    <property type="entry name" value="TRANSCRIPTIONAL REGULATORY PROTEIN"/>
    <property type="match status" value="1"/>
</dbReference>
<keyword evidence="3" id="KW-0804">Transcription</keyword>
<dbReference type="RefSeq" id="WP_116681227.1">
    <property type="nucleotide sequence ID" value="NZ_QURL01000001.1"/>
</dbReference>
<dbReference type="OrthoDB" id="8114900at2"/>
<feature type="domain" description="HTH gntR-type" evidence="4">
    <location>
        <begin position="10"/>
        <end position="77"/>
    </location>
</feature>
<proteinExistence type="predicted"/>
<dbReference type="EMBL" id="QURL01000001">
    <property type="protein sequence ID" value="RFC65978.1"/>
    <property type="molecule type" value="Genomic_DNA"/>
</dbReference>